<sequence>MDKKVRDTSRWPTAGRLRQKVLSEAKRALSSVALLLQSFSSTNTTATTPHHNRPRISQSHECQQQHTTDSPVFVSSRSVLEAAAK</sequence>
<protein>
    <submittedName>
        <fullName evidence="2">Uncharacterized protein</fullName>
    </submittedName>
</protein>
<evidence type="ECO:0000256" key="1">
    <source>
        <dbReference type="SAM" id="MobiDB-lite"/>
    </source>
</evidence>
<feature type="region of interest" description="Disordered" evidence="1">
    <location>
        <begin position="41"/>
        <end position="85"/>
    </location>
</feature>
<proteinExistence type="predicted"/>
<dbReference type="EMBL" id="VSRR010005086">
    <property type="protein sequence ID" value="MPC41516.1"/>
    <property type="molecule type" value="Genomic_DNA"/>
</dbReference>
<feature type="compositionally biased region" description="Polar residues" evidence="1">
    <location>
        <begin position="41"/>
        <end position="78"/>
    </location>
</feature>
<organism evidence="2 3">
    <name type="scientific">Portunus trituberculatus</name>
    <name type="common">Swimming crab</name>
    <name type="synonym">Neptunus trituberculatus</name>
    <dbReference type="NCBI Taxonomy" id="210409"/>
    <lineage>
        <taxon>Eukaryota</taxon>
        <taxon>Metazoa</taxon>
        <taxon>Ecdysozoa</taxon>
        <taxon>Arthropoda</taxon>
        <taxon>Crustacea</taxon>
        <taxon>Multicrustacea</taxon>
        <taxon>Malacostraca</taxon>
        <taxon>Eumalacostraca</taxon>
        <taxon>Eucarida</taxon>
        <taxon>Decapoda</taxon>
        <taxon>Pleocyemata</taxon>
        <taxon>Brachyura</taxon>
        <taxon>Eubrachyura</taxon>
        <taxon>Portunoidea</taxon>
        <taxon>Portunidae</taxon>
        <taxon>Portuninae</taxon>
        <taxon>Portunus</taxon>
    </lineage>
</organism>
<evidence type="ECO:0000313" key="3">
    <source>
        <dbReference type="Proteomes" id="UP000324222"/>
    </source>
</evidence>
<keyword evidence="3" id="KW-1185">Reference proteome</keyword>
<accession>A0A5B7F895</accession>
<evidence type="ECO:0000313" key="2">
    <source>
        <dbReference type="EMBL" id="MPC41516.1"/>
    </source>
</evidence>
<name>A0A5B7F895_PORTR</name>
<comment type="caution">
    <text evidence="2">The sequence shown here is derived from an EMBL/GenBank/DDBJ whole genome shotgun (WGS) entry which is preliminary data.</text>
</comment>
<dbReference type="AlphaFoldDB" id="A0A5B7F895"/>
<dbReference type="Proteomes" id="UP000324222">
    <property type="component" value="Unassembled WGS sequence"/>
</dbReference>
<reference evidence="2 3" key="1">
    <citation type="submission" date="2019-05" db="EMBL/GenBank/DDBJ databases">
        <title>Another draft genome of Portunus trituberculatus and its Hox gene families provides insights of decapod evolution.</title>
        <authorList>
            <person name="Jeong J.-H."/>
            <person name="Song I."/>
            <person name="Kim S."/>
            <person name="Choi T."/>
            <person name="Kim D."/>
            <person name="Ryu S."/>
            <person name="Kim W."/>
        </authorList>
    </citation>
    <scope>NUCLEOTIDE SEQUENCE [LARGE SCALE GENOMIC DNA]</scope>
    <source>
        <tissue evidence="2">Muscle</tissue>
    </source>
</reference>
<gene>
    <name evidence="2" type="ORF">E2C01_035111</name>
</gene>